<accession>A0A401S7D3</accession>
<dbReference type="SMART" id="SM00325">
    <property type="entry name" value="RhoGEF"/>
    <property type="match status" value="1"/>
</dbReference>
<dbReference type="SUPFAM" id="SSF48065">
    <property type="entry name" value="DBL homology domain (DH-domain)"/>
    <property type="match status" value="1"/>
</dbReference>
<dbReference type="Pfam" id="PF00621">
    <property type="entry name" value="RhoGEF"/>
    <property type="match status" value="1"/>
</dbReference>
<protein>
    <recommendedName>
        <fullName evidence="1">DH domain-containing protein</fullName>
    </recommendedName>
</protein>
<dbReference type="Gene3D" id="1.20.900.10">
    <property type="entry name" value="Dbl homology (DH) domain"/>
    <property type="match status" value="1"/>
</dbReference>
<evidence type="ECO:0000313" key="3">
    <source>
        <dbReference type="Proteomes" id="UP000287033"/>
    </source>
</evidence>
<dbReference type="InterPro" id="IPR051492">
    <property type="entry name" value="Dynamin-Rho_GEF"/>
</dbReference>
<sequence>MDDSSYEELNGKFTSASKMEEKQMKAIEELVETEKRYLSLLQLCATDIRNHLQCKQVPDLDLEGLFGGTDEVLHVSSNLLKNLEAAATGKPDQVLLISNVFLIFKQELEDAYKEYCANYENMLQLETNYKGNELIWKEVRDTLNEVGSHTGAITLTFFLVTPVQRIGKYPLLLKTILENTAPSDEGYTALEKATVAMQEVNYNINEYKRLKEVVMKYSKQENLSLRDTIGRINKHSIAKKASRLSQAIKHETGILPKVTDKDYEDSVKLFYVIEKNVTTLKKNTESFIKNMEHFQNLRSYHYVPNLVDEHTTICYQEFIQILHQMIIPEFKRRLKSIIYEPLCALSNLFSSPQQLVKKHNDKFLDYEKIQEKIKEEGNASYEEKAAIETYKALHSLLLIELPKFNSIVLQLQSQILQAVMTIHRDLANNVLQFITQHLHECKFSSSGVTLIAEHLAPHMESLDYKSQGIRKGKRLIMKKNWKLF</sequence>
<keyword evidence="3" id="KW-1185">Reference proteome</keyword>
<dbReference type="Proteomes" id="UP000287033">
    <property type="component" value="Unassembled WGS sequence"/>
</dbReference>
<organism evidence="2 3">
    <name type="scientific">Chiloscyllium punctatum</name>
    <name type="common">Brownbanded bambooshark</name>
    <name type="synonym">Hemiscyllium punctatum</name>
    <dbReference type="NCBI Taxonomy" id="137246"/>
    <lineage>
        <taxon>Eukaryota</taxon>
        <taxon>Metazoa</taxon>
        <taxon>Chordata</taxon>
        <taxon>Craniata</taxon>
        <taxon>Vertebrata</taxon>
        <taxon>Chondrichthyes</taxon>
        <taxon>Elasmobranchii</taxon>
        <taxon>Galeomorphii</taxon>
        <taxon>Galeoidea</taxon>
        <taxon>Orectolobiformes</taxon>
        <taxon>Hemiscylliidae</taxon>
        <taxon>Chiloscyllium</taxon>
    </lineage>
</organism>
<proteinExistence type="predicted"/>
<dbReference type="SUPFAM" id="SSF103657">
    <property type="entry name" value="BAR/IMD domain-like"/>
    <property type="match status" value="1"/>
</dbReference>
<dbReference type="Gene3D" id="1.20.1270.60">
    <property type="entry name" value="Arfaptin homology (AH) domain/BAR domain"/>
    <property type="match status" value="1"/>
</dbReference>
<dbReference type="EMBL" id="BEZZ01000118">
    <property type="protein sequence ID" value="GCC26304.1"/>
    <property type="molecule type" value="Genomic_DNA"/>
</dbReference>
<dbReference type="GO" id="GO:0005085">
    <property type="term" value="F:guanyl-nucleotide exchange factor activity"/>
    <property type="evidence" value="ECO:0007669"/>
    <property type="project" value="InterPro"/>
</dbReference>
<dbReference type="InterPro" id="IPR000219">
    <property type="entry name" value="DH_dom"/>
</dbReference>
<feature type="domain" description="DH" evidence="1">
    <location>
        <begin position="22"/>
        <end position="207"/>
    </location>
</feature>
<dbReference type="OrthoDB" id="6244550at2759"/>
<dbReference type="AlphaFoldDB" id="A0A401S7D3"/>
<reference evidence="2 3" key="1">
    <citation type="journal article" date="2018" name="Nat. Ecol. Evol.">
        <title>Shark genomes provide insights into elasmobranch evolution and the origin of vertebrates.</title>
        <authorList>
            <person name="Hara Y"/>
            <person name="Yamaguchi K"/>
            <person name="Onimaru K"/>
            <person name="Kadota M"/>
            <person name="Koyanagi M"/>
            <person name="Keeley SD"/>
            <person name="Tatsumi K"/>
            <person name="Tanaka K"/>
            <person name="Motone F"/>
            <person name="Kageyama Y"/>
            <person name="Nozu R"/>
            <person name="Adachi N"/>
            <person name="Nishimura O"/>
            <person name="Nakagawa R"/>
            <person name="Tanegashima C"/>
            <person name="Kiyatake I"/>
            <person name="Matsumoto R"/>
            <person name="Murakumo K"/>
            <person name="Nishida K"/>
            <person name="Terakita A"/>
            <person name="Kuratani S"/>
            <person name="Sato K"/>
            <person name="Hyodo S Kuraku.S."/>
        </authorList>
    </citation>
    <scope>NUCLEOTIDE SEQUENCE [LARGE SCALE GENOMIC DNA]</scope>
</reference>
<dbReference type="PANTHER" id="PTHR22834:SF9">
    <property type="entry name" value="RHO GUANINE NUCLEOTIDE EXCHANGE FACTOR 37"/>
    <property type="match status" value="1"/>
</dbReference>
<evidence type="ECO:0000259" key="1">
    <source>
        <dbReference type="PROSITE" id="PS50010"/>
    </source>
</evidence>
<gene>
    <name evidence="2" type="ORF">chiPu_0004720</name>
</gene>
<dbReference type="PANTHER" id="PTHR22834">
    <property type="entry name" value="NUCLEAR FUSION PROTEIN FUS2"/>
    <property type="match status" value="1"/>
</dbReference>
<dbReference type="PROSITE" id="PS50010">
    <property type="entry name" value="DH_2"/>
    <property type="match status" value="1"/>
</dbReference>
<comment type="caution">
    <text evidence="2">The sequence shown here is derived from an EMBL/GenBank/DDBJ whole genome shotgun (WGS) entry which is preliminary data.</text>
</comment>
<dbReference type="GO" id="GO:0005737">
    <property type="term" value="C:cytoplasm"/>
    <property type="evidence" value="ECO:0007669"/>
    <property type="project" value="TreeGrafter"/>
</dbReference>
<dbReference type="OMA" id="FLCFRPH"/>
<name>A0A401S7D3_CHIPU</name>
<dbReference type="InterPro" id="IPR035899">
    <property type="entry name" value="DBL_dom_sf"/>
</dbReference>
<dbReference type="STRING" id="137246.A0A401S7D3"/>
<evidence type="ECO:0000313" key="2">
    <source>
        <dbReference type="EMBL" id="GCC26304.1"/>
    </source>
</evidence>
<dbReference type="InterPro" id="IPR027267">
    <property type="entry name" value="AH/BAR_dom_sf"/>
</dbReference>